<protein>
    <submittedName>
        <fullName evidence="2">Uncharacterized protein</fullName>
    </submittedName>
</protein>
<name>A0AAD6SVD8_9AGAR</name>
<feature type="region of interest" description="Disordered" evidence="1">
    <location>
        <begin position="31"/>
        <end position="65"/>
    </location>
</feature>
<evidence type="ECO:0000256" key="1">
    <source>
        <dbReference type="SAM" id="MobiDB-lite"/>
    </source>
</evidence>
<evidence type="ECO:0000313" key="3">
    <source>
        <dbReference type="Proteomes" id="UP001218188"/>
    </source>
</evidence>
<keyword evidence="3" id="KW-1185">Reference proteome</keyword>
<gene>
    <name evidence="2" type="ORF">C8F04DRAFT_1183074</name>
</gene>
<evidence type="ECO:0000313" key="2">
    <source>
        <dbReference type="EMBL" id="KAJ7034528.1"/>
    </source>
</evidence>
<proteinExistence type="predicted"/>
<feature type="compositionally biased region" description="Low complexity" evidence="1">
    <location>
        <begin position="54"/>
        <end position="65"/>
    </location>
</feature>
<dbReference type="Proteomes" id="UP001218188">
    <property type="component" value="Unassembled WGS sequence"/>
</dbReference>
<comment type="caution">
    <text evidence="2">The sequence shown here is derived from an EMBL/GenBank/DDBJ whole genome shotgun (WGS) entry which is preliminary data.</text>
</comment>
<organism evidence="2 3">
    <name type="scientific">Mycena alexandri</name>
    <dbReference type="NCBI Taxonomy" id="1745969"/>
    <lineage>
        <taxon>Eukaryota</taxon>
        <taxon>Fungi</taxon>
        <taxon>Dikarya</taxon>
        <taxon>Basidiomycota</taxon>
        <taxon>Agaricomycotina</taxon>
        <taxon>Agaricomycetes</taxon>
        <taxon>Agaricomycetidae</taxon>
        <taxon>Agaricales</taxon>
        <taxon>Marasmiineae</taxon>
        <taxon>Mycenaceae</taxon>
        <taxon>Mycena</taxon>
    </lineage>
</organism>
<reference evidence="2" key="1">
    <citation type="submission" date="2023-03" db="EMBL/GenBank/DDBJ databases">
        <title>Massive genome expansion in bonnet fungi (Mycena s.s.) driven by repeated elements and novel gene families across ecological guilds.</title>
        <authorList>
            <consortium name="Lawrence Berkeley National Laboratory"/>
            <person name="Harder C.B."/>
            <person name="Miyauchi S."/>
            <person name="Viragh M."/>
            <person name="Kuo A."/>
            <person name="Thoen E."/>
            <person name="Andreopoulos B."/>
            <person name="Lu D."/>
            <person name="Skrede I."/>
            <person name="Drula E."/>
            <person name="Henrissat B."/>
            <person name="Morin E."/>
            <person name="Kohler A."/>
            <person name="Barry K."/>
            <person name="LaButti K."/>
            <person name="Morin E."/>
            <person name="Salamov A."/>
            <person name="Lipzen A."/>
            <person name="Mereny Z."/>
            <person name="Hegedus B."/>
            <person name="Baldrian P."/>
            <person name="Stursova M."/>
            <person name="Weitz H."/>
            <person name="Taylor A."/>
            <person name="Grigoriev I.V."/>
            <person name="Nagy L.G."/>
            <person name="Martin F."/>
            <person name="Kauserud H."/>
        </authorList>
    </citation>
    <scope>NUCLEOTIDE SEQUENCE</scope>
    <source>
        <strain evidence="2">CBHHK200</strain>
    </source>
</reference>
<accession>A0AAD6SVD8</accession>
<dbReference type="AlphaFoldDB" id="A0AAD6SVD8"/>
<sequence length="132" mass="14900">MKQRGLGYDSIPDRISDVIVDHIPKRNIVVQSADPDHDTNSRSSMRSTRLRCDLPSSSTSPSMSMISSPYLPLSWIDAGSWDTLMGHYEMMQPRDAGGPERYRADVTRKLADYGDLCQICALAWSGMWAFLW</sequence>
<dbReference type="EMBL" id="JARJCM010000056">
    <property type="protein sequence ID" value="KAJ7034528.1"/>
    <property type="molecule type" value="Genomic_DNA"/>
</dbReference>